<evidence type="ECO:0000313" key="2">
    <source>
        <dbReference type="EMBL" id="TKS17352.1"/>
    </source>
</evidence>
<accession>A0A4U5R103</accession>
<dbReference type="AlphaFoldDB" id="A0A4U5R103"/>
<keyword evidence="2" id="KW-0675">Receptor</keyword>
<keyword evidence="2" id="KW-0418">Kinase</keyword>
<feature type="transmembrane region" description="Helical" evidence="1">
    <location>
        <begin position="115"/>
        <end position="136"/>
    </location>
</feature>
<evidence type="ECO:0000256" key="1">
    <source>
        <dbReference type="SAM" id="Phobius"/>
    </source>
</evidence>
<comment type="caution">
    <text evidence="2">The sequence shown here is derived from an EMBL/GenBank/DDBJ whole genome shotgun (WGS) entry which is preliminary data.</text>
</comment>
<name>A0A4U5R103_POPAL</name>
<keyword evidence="2" id="KW-0808">Transferase</keyword>
<sequence>MMFMKCANPVKSPLYVDTAPCINGTNSYVLNEANLSYVENLCRVELIAMSSSPIKDYRNISYMDIHNRLVYGFELWWKEVNCGICKGKEKCYLPSEGFSCPTESIFDQIINQIRLLWWFILMMIGKSLSVLWIISLNHLFQQAKMPIAADFLFPEIFTIQRDSSLQELYYAVHLCSHSWYIDG</sequence>
<keyword evidence="1" id="KW-1133">Transmembrane helix</keyword>
<organism evidence="2">
    <name type="scientific">Populus alba</name>
    <name type="common">White poplar</name>
    <dbReference type="NCBI Taxonomy" id="43335"/>
    <lineage>
        <taxon>Eukaryota</taxon>
        <taxon>Viridiplantae</taxon>
        <taxon>Streptophyta</taxon>
        <taxon>Embryophyta</taxon>
        <taxon>Tracheophyta</taxon>
        <taxon>Spermatophyta</taxon>
        <taxon>Magnoliopsida</taxon>
        <taxon>eudicotyledons</taxon>
        <taxon>Gunneridae</taxon>
        <taxon>Pentapetalae</taxon>
        <taxon>rosids</taxon>
        <taxon>fabids</taxon>
        <taxon>Malpighiales</taxon>
        <taxon>Salicaceae</taxon>
        <taxon>Saliceae</taxon>
        <taxon>Populus</taxon>
    </lineage>
</organism>
<gene>
    <name evidence="2" type="ORF">D5086_0000014360</name>
</gene>
<dbReference type="GO" id="GO:0016301">
    <property type="term" value="F:kinase activity"/>
    <property type="evidence" value="ECO:0007669"/>
    <property type="project" value="UniProtKB-KW"/>
</dbReference>
<dbReference type="EMBL" id="RCHU01000035">
    <property type="protein sequence ID" value="TKS17352.1"/>
    <property type="molecule type" value="Genomic_DNA"/>
</dbReference>
<proteinExistence type="predicted"/>
<reference evidence="2" key="1">
    <citation type="submission" date="2018-10" db="EMBL/GenBank/DDBJ databases">
        <title>Population genomic analysis revealed the cold adaptation of white poplar.</title>
        <authorList>
            <person name="Liu Y.-J."/>
        </authorList>
    </citation>
    <scope>NUCLEOTIDE SEQUENCE [LARGE SCALE GENOMIC DNA]</scope>
    <source>
        <strain evidence="2">PAL-ZL1</strain>
    </source>
</reference>
<keyword evidence="1" id="KW-0472">Membrane</keyword>
<protein>
    <submittedName>
        <fullName evidence="2">Putative receptor-like protein kinase</fullName>
    </submittedName>
</protein>
<keyword evidence="1" id="KW-0812">Transmembrane</keyword>